<keyword evidence="3 6" id="KW-0812">Transmembrane</keyword>
<organism evidence="8 9">
    <name type="scientific">Legionella pneumophila</name>
    <dbReference type="NCBI Taxonomy" id="446"/>
    <lineage>
        <taxon>Bacteria</taxon>
        <taxon>Pseudomonadati</taxon>
        <taxon>Pseudomonadota</taxon>
        <taxon>Gammaproteobacteria</taxon>
        <taxon>Legionellales</taxon>
        <taxon>Legionellaceae</taxon>
        <taxon>Legionella</taxon>
    </lineage>
</organism>
<feature type="transmembrane region" description="Helical" evidence="6">
    <location>
        <begin position="111"/>
        <end position="129"/>
    </location>
</feature>
<comment type="similarity">
    <text evidence="2">Belongs to the TMEM86 family.</text>
</comment>
<protein>
    <submittedName>
        <fullName evidence="7">Lysoplasmalogenase</fullName>
    </submittedName>
    <submittedName>
        <fullName evidence="8">Putative inner membrane protein</fullName>
    </submittedName>
</protein>
<dbReference type="EMBL" id="DACSEI010000007">
    <property type="protein sequence ID" value="HAT1595789.1"/>
    <property type="molecule type" value="Genomic_DNA"/>
</dbReference>
<accession>A0A129PU08</accession>
<dbReference type="PANTHER" id="PTHR31885:SF6">
    <property type="entry name" value="GH04784P"/>
    <property type="match status" value="1"/>
</dbReference>
<evidence type="ECO:0000256" key="2">
    <source>
        <dbReference type="ARBA" id="ARBA00007375"/>
    </source>
</evidence>
<evidence type="ECO:0000313" key="7">
    <source>
        <dbReference type="EMBL" id="HAT1595789.1"/>
    </source>
</evidence>
<dbReference type="PANTHER" id="PTHR31885">
    <property type="entry name" value="GH04784P"/>
    <property type="match status" value="1"/>
</dbReference>
<evidence type="ECO:0000256" key="6">
    <source>
        <dbReference type="SAM" id="Phobius"/>
    </source>
</evidence>
<name>A0A129PU08_LEGPN</name>
<sequence>MTYSFSKPVSWVFLFTAVIYLVSLSFIQYPVTTVLKPIPIVCLIVGVFRTFLPLLAKIFLILALVFSLAGDVVLTLPVALQLELGIGCFLLAHCFYIALFLKSFQFNKLHFFYYILILLLMGFIAFTIIPYLGDLLIPVMIYFCVLMLMVFSAFQVKKETLTIGSGALFFLISDLTLALNLFVYTQADVRVFVMFTYYVAQFLLIFGLVRIYKEEF</sequence>
<gene>
    <name evidence="7" type="ORF">I8Y58_000999</name>
    <name evidence="8" type="ORF">NCTC12000_02174</name>
</gene>
<dbReference type="Pfam" id="PF07947">
    <property type="entry name" value="YhhN"/>
    <property type="match status" value="1"/>
</dbReference>
<dbReference type="EMBL" id="UGOL01000001">
    <property type="protein sequence ID" value="STX80166.1"/>
    <property type="molecule type" value="Genomic_DNA"/>
</dbReference>
<keyword evidence="5 6" id="KW-0472">Membrane</keyword>
<dbReference type="GO" id="GO:0016020">
    <property type="term" value="C:membrane"/>
    <property type="evidence" value="ECO:0007669"/>
    <property type="project" value="UniProtKB-SubCell"/>
</dbReference>
<dbReference type="GO" id="GO:0016787">
    <property type="term" value="F:hydrolase activity"/>
    <property type="evidence" value="ECO:0007669"/>
    <property type="project" value="TreeGrafter"/>
</dbReference>
<evidence type="ECO:0000313" key="9">
    <source>
        <dbReference type="Proteomes" id="UP000254631"/>
    </source>
</evidence>
<dbReference type="Proteomes" id="UP000254631">
    <property type="component" value="Unassembled WGS sequence"/>
</dbReference>
<feature type="transmembrane region" description="Helical" evidence="6">
    <location>
        <begin position="38"/>
        <end position="66"/>
    </location>
</feature>
<evidence type="ECO:0000313" key="8">
    <source>
        <dbReference type="EMBL" id="STX80166.1"/>
    </source>
</evidence>
<dbReference type="InterPro" id="IPR012506">
    <property type="entry name" value="TMEM86B-like"/>
</dbReference>
<keyword evidence="4 6" id="KW-1133">Transmembrane helix</keyword>
<dbReference type="AlphaFoldDB" id="A0A129PU08"/>
<feature type="transmembrane region" description="Helical" evidence="6">
    <location>
        <begin position="191"/>
        <end position="212"/>
    </location>
</feature>
<reference evidence="7" key="1">
    <citation type="journal article" date="2018" name="Genome Biol.">
        <title>SKESA: strategic k-mer extension for scrupulous assemblies.</title>
        <authorList>
            <person name="Souvorov A."/>
            <person name="Agarwala R."/>
            <person name="Lipman D.J."/>
        </authorList>
    </citation>
    <scope>NUCLEOTIDE SEQUENCE</scope>
    <source>
        <strain evidence="7">D3612</strain>
    </source>
</reference>
<feature type="transmembrane region" description="Helical" evidence="6">
    <location>
        <begin position="166"/>
        <end position="185"/>
    </location>
</feature>
<feature type="transmembrane region" description="Helical" evidence="6">
    <location>
        <begin position="12"/>
        <end position="31"/>
    </location>
</feature>
<feature type="transmembrane region" description="Helical" evidence="6">
    <location>
        <begin position="135"/>
        <end position="154"/>
    </location>
</feature>
<proteinExistence type="inferred from homology"/>
<reference evidence="8 9" key="2">
    <citation type="submission" date="2018-06" db="EMBL/GenBank/DDBJ databases">
        <authorList>
            <consortium name="Pathogen Informatics"/>
            <person name="Doyle S."/>
        </authorList>
    </citation>
    <scope>NUCLEOTIDE SEQUENCE [LARGE SCALE GENOMIC DNA]</scope>
    <source>
        <strain evidence="8 9">NCTC12000</strain>
    </source>
</reference>
<comment type="subcellular location">
    <subcellularLocation>
        <location evidence="1">Membrane</location>
        <topology evidence="1">Multi-pass membrane protein</topology>
    </subcellularLocation>
</comment>
<dbReference type="RefSeq" id="WP_013101629.1">
    <property type="nucleotide sequence ID" value="NZ_CAXYJC010000003.1"/>
</dbReference>
<feature type="transmembrane region" description="Helical" evidence="6">
    <location>
        <begin position="78"/>
        <end position="99"/>
    </location>
</feature>
<evidence type="ECO:0000256" key="5">
    <source>
        <dbReference type="ARBA" id="ARBA00023136"/>
    </source>
</evidence>
<evidence type="ECO:0000256" key="3">
    <source>
        <dbReference type="ARBA" id="ARBA00022692"/>
    </source>
</evidence>
<evidence type="ECO:0000256" key="4">
    <source>
        <dbReference type="ARBA" id="ARBA00022989"/>
    </source>
</evidence>
<dbReference type="Proteomes" id="UP000861567">
    <property type="component" value="Unassembled WGS sequence"/>
</dbReference>
<evidence type="ECO:0000256" key="1">
    <source>
        <dbReference type="ARBA" id="ARBA00004141"/>
    </source>
</evidence>
<reference evidence="7" key="3">
    <citation type="submission" date="2020-11" db="EMBL/GenBank/DDBJ databases">
        <authorList>
            <consortium name="NCBI Pathogen Detection Project"/>
        </authorList>
    </citation>
    <scope>NUCLEOTIDE SEQUENCE</scope>
    <source>
        <strain evidence="7">D3612</strain>
    </source>
</reference>